<dbReference type="GO" id="GO:0009697">
    <property type="term" value="P:salicylic acid biosynthetic process"/>
    <property type="evidence" value="ECO:0007669"/>
    <property type="project" value="TreeGrafter"/>
</dbReference>
<dbReference type="Pfam" id="PF01817">
    <property type="entry name" value="CM_2"/>
    <property type="match status" value="1"/>
</dbReference>
<evidence type="ECO:0000313" key="6">
    <source>
        <dbReference type="Proteomes" id="UP000521868"/>
    </source>
</evidence>
<evidence type="ECO:0000313" key="5">
    <source>
        <dbReference type="EMBL" id="NKE65235.1"/>
    </source>
</evidence>
<comment type="caution">
    <text evidence="5">The sequence shown here is derived from an EMBL/GenBank/DDBJ whole genome shotgun (WGS) entry which is preliminary data.</text>
</comment>
<evidence type="ECO:0000256" key="3">
    <source>
        <dbReference type="SAM" id="Coils"/>
    </source>
</evidence>
<dbReference type="Proteomes" id="UP000521868">
    <property type="component" value="Unassembled WGS sequence"/>
</dbReference>
<evidence type="ECO:0000259" key="4">
    <source>
        <dbReference type="PROSITE" id="PS51168"/>
    </source>
</evidence>
<dbReference type="EMBL" id="VTOX01000001">
    <property type="protein sequence ID" value="NKE65235.1"/>
    <property type="molecule type" value="Genomic_DNA"/>
</dbReference>
<feature type="coiled-coil region" evidence="3">
    <location>
        <begin position="22"/>
        <end position="49"/>
    </location>
</feature>
<evidence type="ECO:0000256" key="2">
    <source>
        <dbReference type="ARBA" id="ARBA00023235"/>
    </source>
</evidence>
<organism evidence="5 6">
    <name type="scientific">Ramlibacter lithotrophicus</name>
    <dbReference type="NCBI Taxonomy" id="2606681"/>
    <lineage>
        <taxon>Bacteria</taxon>
        <taxon>Pseudomonadati</taxon>
        <taxon>Pseudomonadota</taxon>
        <taxon>Betaproteobacteria</taxon>
        <taxon>Burkholderiales</taxon>
        <taxon>Comamonadaceae</taxon>
        <taxon>Ramlibacter</taxon>
    </lineage>
</organism>
<dbReference type="GO" id="GO:0046417">
    <property type="term" value="P:chorismate metabolic process"/>
    <property type="evidence" value="ECO:0007669"/>
    <property type="project" value="InterPro"/>
</dbReference>
<dbReference type="PANTHER" id="PTHR38041:SF1">
    <property type="entry name" value="CHORISMATE MUTASE"/>
    <property type="match status" value="1"/>
</dbReference>
<keyword evidence="2" id="KW-0413">Isomerase</keyword>
<dbReference type="AlphaFoldDB" id="A0A7X6DDM5"/>
<dbReference type="InterPro" id="IPR036979">
    <property type="entry name" value="CM_dom_sf"/>
</dbReference>
<dbReference type="PROSITE" id="PS51168">
    <property type="entry name" value="CHORISMATE_MUT_2"/>
    <property type="match status" value="1"/>
</dbReference>
<dbReference type="Gene3D" id="1.20.59.10">
    <property type="entry name" value="Chorismate mutase"/>
    <property type="match status" value="1"/>
</dbReference>
<name>A0A7X6DDM5_9BURK</name>
<proteinExistence type="predicted"/>
<dbReference type="SMART" id="SM00830">
    <property type="entry name" value="CM_2"/>
    <property type="match status" value="1"/>
</dbReference>
<keyword evidence="3" id="KW-0175">Coiled coil</keyword>
<sequence>MNSPHEPAVAGAPVRRFKDPAYVEVASTLGELRERIDSLDEQIVNLLAQRAACVRDATRFKRDAFQVAAPARQAQVFERVRALAAPHAPAFPGLPDIVESTYRTLVGAFVAAEAQLFQDTETIQP</sequence>
<dbReference type="SUPFAM" id="SSF48600">
    <property type="entry name" value="Chorismate mutase II"/>
    <property type="match status" value="1"/>
</dbReference>
<gene>
    <name evidence="5" type="ORF">RAMLITH_05330</name>
</gene>
<evidence type="ECO:0000256" key="1">
    <source>
        <dbReference type="ARBA" id="ARBA00012404"/>
    </source>
</evidence>
<dbReference type="GO" id="GO:0004106">
    <property type="term" value="F:chorismate mutase activity"/>
    <property type="evidence" value="ECO:0007669"/>
    <property type="project" value="UniProtKB-EC"/>
</dbReference>
<dbReference type="RefSeq" id="WP_168106253.1">
    <property type="nucleotide sequence ID" value="NZ_VTOX01000001.1"/>
</dbReference>
<feature type="domain" description="Chorismate mutase" evidence="4">
    <location>
        <begin position="23"/>
        <end position="117"/>
    </location>
</feature>
<dbReference type="InterPro" id="IPR036263">
    <property type="entry name" value="Chorismate_II_sf"/>
</dbReference>
<accession>A0A7X6DDM5</accession>
<keyword evidence="6" id="KW-1185">Reference proteome</keyword>
<dbReference type="InterPro" id="IPR002701">
    <property type="entry name" value="CM_II_prokaryot"/>
</dbReference>
<dbReference type="InterPro" id="IPR051331">
    <property type="entry name" value="Chorismate_mutase-related"/>
</dbReference>
<dbReference type="PANTHER" id="PTHR38041">
    <property type="entry name" value="CHORISMATE MUTASE"/>
    <property type="match status" value="1"/>
</dbReference>
<reference evidence="5 6" key="1">
    <citation type="journal article" date="2020" name="Nature">
        <title>Bacterial chemolithoautotrophy via manganese oxidation.</title>
        <authorList>
            <person name="Yu H."/>
            <person name="Leadbetter J.R."/>
        </authorList>
    </citation>
    <scope>NUCLEOTIDE SEQUENCE [LARGE SCALE GENOMIC DNA]</scope>
    <source>
        <strain evidence="5 6">RBP-1</strain>
    </source>
</reference>
<dbReference type="EC" id="5.4.99.5" evidence="1"/>
<protein>
    <recommendedName>
        <fullName evidence="1">chorismate mutase</fullName>
        <ecNumber evidence="1">5.4.99.5</ecNumber>
    </recommendedName>
</protein>